<organism evidence="2 3">
    <name type="scientific">[Myrmecia] bisecta</name>
    <dbReference type="NCBI Taxonomy" id="41462"/>
    <lineage>
        <taxon>Eukaryota</taxon>
        <taxon>Viridiplantae</taxon>
        <taxon>Chlorophyta</taxon>
        <taxon>core chlorophytes</taxon>
        <taxon>Trebouxiophyceae</taxon>
        <taxon>Trebouxiales</taxon>
        <taxon>Trebouxiaceae</taxon>
        <taxon>Myrmecia</taxon>
    </lineage>
</organism>
<dbReference type="AlphaFoldDB" id="A0AAW1PG57"/>
<dbReference type="Pfam" id="PF12643">
    <property type="entry name" value="MazG-like"/>
    <property type="match status" value="1"/>
</dbReference>
<dbReference type="EMBL" id="JALJOR010000011">
    <property type="protein sequence ID" value="KAK9808878.1"/>
    <property type="molecule type" value="Genomic_DNA"/>
</dbReference>
<feature type="region of interest" description="Disordered" evidence="1">
    <location>
        <begin position="1"/>
        <end position="49"/>
    </location>
</feature>
<proteinExistence type="predicted"/>
<comment type="caution">
    <text evidence="2">The sequence shown here is derived from an EMBL/GenBank/DDBJ whole genome shotgun (WGS) entry which is preliminary data.</text>
</comment>
<dbReference type="SUPFAM" id="SSF46689">
    <property type="entry name" value="Homeodomain-like"/>
    <property type="match status" value="1"/>
</dbReference>
<protein>
    <submittedName>
        <fullName evidence="2">Uncharacterized protein</fullName>
    </submittedName>
</protein>
<dbReference type="Gene3D" id="1.10.10.60">
    <property type="entry name" value="Homeodomain-like"/>
    <property type="match status" value="1"/>
</dbReference>
<feature type="region of interest" description="Disordered" evidence="1">
    <location>
        <begin position="363"/>
        <end position="386"/>
    </location>
</feature>
<gene>
    <name evidence="2" type="ORF">WJX72_005627</name>
</gene>
<evidence type="ECO:0000313" key="2">
    <source>
        <dbReference type="EMBL" id="KAK9808878.1"/>
    </source>
</evidence>
<sequence length="505" mass="56445">MHPYQDHEQQAGYDHPAYRQQRDALHPQPPDGNHRRNQGISGEGNLDSFLAEHQRYHAPQDLAQQHFADGHRQYRPDAQGLPGARKPPRSAHDQLHELQQAMEEQQYGDHPAALPHQFDDMPGMARLHHNQLEQLQEILEQRQSLERSLPRNAVQMSPSALIAQAASLAPASPALPLQLQAVLHPLANRQGLLSLPMLQNAQPQQQQPQQGQQQAQQDQQQQPGAGATSVAGSVFMAAGTSEFAHCTLEELRQAQSRFAEEREWTQFHTPRNLLLAMVGEVGELSELFQWRPEEAGRGLPGFTQAEKSDVADELSDVLLYLIRMADVCGIDLANAVKLKIQKNTRKYPPEQCRGSHRKYTAYQTGPASAPPAPKYKTQTSTPVGEGANVKRRRFTEEQVTALQELAERMQWSLHALSKEVKEAFCEKWDISKDRLHNFFNNRKPKDLKRGRSGVQDKGQSPSGAQKQARTEAGEDHTSQPSSAAPPAREVSTDLTDGQEPQQLAL</sequence>
<dbReference type="GO" id="GO:0009143">
    <property type="term" value="P:nucleoside triphosphate catabolic process"/>
    <property type="evidence" value="ECO:0007669"/>
    <property type="project" value="InterPro"/>
</dbReference>
<name>A0AAW1PG57_9CHLO</name>
<feature type="compositionally biased region" description="Polar residues" evidence="1">
    <location>
        <begin position="492"/>
        <end position="505"/>
    </location>
</feature>
<feature type="compositionally biased region" description="Basic and acidic residues" evidence="1">
    <location>
        <begin position="16"/>
        <end position="25"/>
    </location>
</feature>
<accession>A0AAW1PG57</accession>
<dbReference type="PANTHER" id="PTHR14552">
    <property type="match status" value="1"/>
</dbReference>
<feature type="compositionally biased region" description="Basic and acidic residues" evidence="1">
    <location>
        <begin position="468"/>
        <end position="477"/>
    </location>
</feature>
<feature type="compositionally biased region" description="Polar residues" evidence="1">
    <location>
        <begin position="457"/>
        <end position="467"/>
    </location>
</feature>
<feature type="region of interest" description="Disordered" evidence="1">
    <location>
        <begin position="440"/>
        <end position="505"/>
    </location>
</feature>
<dbReference type="SUPFAM" id="SSF101386">
    <property type="entry name" value="all-alpha NTP pyrophosphatases"/>
    <property type="match status" value="1"/>
</dbReference>
<evidence type="ECO:0000256" key="1">
    <source>
        <dbReference type="SAM" id="MobiDB-lite"/>
    </source>
</evidence>
<reference evidence="2 3" key="1">
    <citation type="journal article" date="2024" name="Nat. Commun.">
        <title>Phylogenomics reveals the evolutionary origins of lichenization in chlorophyte algae.</title>
        <authorList>
            <person name="Puginier C."/>
            <person name="Libourel C."/>
            <person name="Otte J."/>
            <person name="Skaloud P."/>
            <person name="Haon M."/>
            <person name="Grisel S."/>
            <person name="Petersen M."/>
            <person name="Berrin J.G."/>
            <person name="Delaux P.M."/>
            <person name="Dal Grande F."/>
            <person name="Keller J."/>
        </authorList>
    </citation>
    <scope>NUCLEOTIDE SEQUENCE [LARGE SCALE GENOMIC DNA]</scope>
    <source>
        <strain evidence="2 3">SAG 2043</strain>
    </source>
</reference>
<feature type="compositionally biased region" description="Low complexity" evidence="1">
    <location>
        <begin position="200"/>
        <end position="226"/>
    </location>
</feature>
<keyword evidence="3" id="KW-1185">Reference proteome</keyword>
<dbReference type="GO" id="GO:0047429">
    <property type="term" value="F:nucleoside triphosphate diphosphatase activity"/>
    <property type="evidence" value="ECO:0007669"/>
    <property type="project" value="InterPro"/>
</dbReference>
<feature type="region of interest" description="Disordered" evidence="1">
    <location>
        <begin position="200"/>
        <end position="229"/>
    </location>
</feature>
<evidence type="ECO:0000313" key="3">
    <source>
        <dbReference type="Proteomes" id="UP001489004"/>
    </source>
</evidence>
<dbReference type="PANTHER" id="PTHR14552:SF21">
    <property type="entry name" value="DCTP PYROPHOSPHATASE 1"/>
    <property type="match status" value="1"/>
</dbReference>
<feature type="region of interest" description="Disordered" evidence="1">
    <location>
        <begin position="73"/>
        <end position="93"/>
    </location>
</feature>
<dbReference type="InterPro" id="IPR009057">
    <property type="entry name" value="Homeodomain-like_sf"/>
</dbReference>
<dbReference type="CDD" id="cd11537">
    <property type="entry name" value="NTP-PPase_RS21-C6_like"/>
    <property type="match status" value="1"/>
</dbReference>
<dbReference type="Gene3D" id="1.10.287.1080">
    <property type="entry name" value="MazG-like"/>
    <property type="match status" value="1"/>
</dbReference>
<dbReference type="Proteomes" id="UP001489004">
    <property type="component" value="Unassembled WGS sequence"/>
</dbReference>
<dbReference type="InterPro" id="IPR025984">
    <property type="entry name" value="DCTPP"/>
</dbReference>